<comment type="caution">
    <text evidence="6">The sequence shown here is derived from an EMBL/GenBank/DDBJ whole genome shotgun (WGS) entry which is preliminary data.</text>
</comment>
<dbReference type="PROSITE" id="PS50893">
    <property type="entry name" value="ABC_TRANSPORTER_2"/>
    <property type="match status" value="1"/>
</dbReference>
<keyword evidence="2" id="KW-0813">Transport</keyword>
<evidence type="ECO:0000256" key="4">
    <source>
        <dbReference type="ARBA" id="ARBA00022840"/>
    </source>
</evidence>
<dbReference type="AlphaFoldDB" id="A0A7C3I6W9"/>
<dbReference type="Pfam" id="PF00005">
    <property type="entry name" value="ABC_tran"/>
    <property type="match status" value="1"/>
</dbReference>
<keyword evidence="3" id="KW-0547">Nucleotide-binding</keyword>
<dbReference type="GO" id="GO:0016887">
    <property type="term" value="F:ATP hydrolysis activity"/>
    <property type="evidence" value="ECO:0007669"/>
    <property type="project" value="InterPro"/>
</dbReference>
<feature type="domain" description="ABC transporter" evidence="5">
    <location>
        <begin position="2"/>
        <end position="231"/>
    </location>
</feature>
<accession>A0A7C3I6W9</accession>
<dbReference type="InterPro" id="IPR003439">
    <property type="entry name" value="ABC_transporter-like_ATP-bd"/>
</dbReference>
<evidence type="ECO:0000256" key="1">
    <source>
        <dbReference type="ARBA" id="ARBA00005417"/>
    </source>
</evidence>
<proteinExistence type="inferred from homology"/>
<dbReference type="CDD" id="cd03230">
    <property type="entry name" value="ABC_DR_subfamily_A"/>
    <property type="match status" value="1"/>
</dbReference>
<dbReference type="Gene3D" id="3.40.50.300">
    <property type="entry name" value="P-loop containing nucleotide triphosphate hydrolases"/>
    <property type="match status" value="1"/>
</dbReference>
<organism evidence="6">
    <name type="scientific">Gracilinema caldarium</name>
    <dbReference type="NCBI Taxonomy" id="215591"/>
    <lineage>
        <taxon>Bacteria</taxon>
        <taxon>Pseudomonadati</taxon>
        <taxon>Spirochaetota</taxon>
        <taxon>Spirochaetia</taxon>
        <taxon>Spirochaetales</taxon>
        <taxon>Breznakiellaceae</taxon>
        <taxon>Gracilinema</taxon>
    </lineage>
</organism>
<dbReference type="PANTHER" id="PTHR43335">
    <property type="entry name" value="ABC TRANSPORTER, ATP-BINDING PROTEIN"/>
    <property type="match status" value="1"/>
</dbReference>
<evidence type="ECO:0000256" key="3">
    <source>
        <dbReference type="ARBA" id="ARBA00022741"/>
    </source>
</evidence>
<gene>
    <name evidence="6" type="ORF">ENS59_07700</name>
</gene>
<dbReference type="InterPro" id="IPR027417">
    <property type="entry name" value="P-loop_NTPase"/>
</dbReference>
<dbReference type="PRINTS" id="PR00364">
    <property type="entry name" value="DISEASERSIST"/>
</dbReference>
<name>A0A7C3I6W9_9SPIR</name>
<evidence type="ECO:0000256" key="2">
    <source>
        <dbReference type="ARBA" id="ARBA00022448"/>
    </source>
</evidence>
<dbReference type="SUPFAM" id="SSF52540">
    <property type="entry name" value="P-loop containing nucleoside triphosphate hydrolases"/>
    <property type="match status" value="1"/>
</dbReference>
<dbReference type="GO" id="GO:0005524">
    <property type="term" value="F:ATP binding"/>
    <property type="evidence" value="ECO:0007669"/>
    <property type="project" value="UniProtKB-KW"/>
</dbReference>
<reference evidence="6" key="1">
    <citation type="journal article" date="2020" name="mSystems">
        <title>Genome- and Community-Level Interaction Insights into Carbon Utilization and Element Cycling Functions of Hydrothermarchaeota in Hydrothermal Sediment.</title>
        <authorList>
            <person name="Zhou Z."/>
            <person name="Liu Y."/>
            <person name="Xu W."/>
            <person name="Pan J."/>
            <person name="Luo Z.H."/>
            <person name="Li M."/>
        </authorList>
    </citation>
    <scope>NUCLEOTIDE SEQUENCE [LARGE SCALE GENOMIC DNA]</scope>
    <source>
        <strain evidence="6">SpSt-503</strain>
    </source>
</reference>
<evidence type="ECO:0000313" key="6">
    <source>
        <dbReference type="EMBL" id="HFH29382.1"/>
    </source>
</evidence>
<sequence>MIEVQHLSKQYGNVKAVRDVSFQVGTGQVIGLLGPNGAGKTTIMKILTGYHFPSSGTANIDGLSVEDYPEEIKKKIGYLPENAPSYGDLTPLEYLSFVAEARQISKEKRQNRINEVMDQCSLQEVKNKPIETLSKGYRQRLGLAQAIIHDPAILILDEPTTGLDPNQILEIRSLIRELGKSKTVILSTHILQEVEAVCSQVIIIHQGRIAAQGTSAEIGRTLKGQDSWHLELRGNLPEMLPQNFVFNRISFTVQAQTRLDNGSLFIKISHIDEPTGLPADPNAVGETLFDWVVAQGYKLIRMEHQKVSLEDIFVELTKEGEDK</sequence>
<keyword evidence="4 6" id="KW-0067">ATP-binding</keyword>
<protein>
    <submittedName>
        <fullName evidence="6">ABC transporter ATP-binding protein</fullName>
    </submittedName>
</protein>
<evidence type="ECO:0000259" key="5">
    <source>
        <dbReference type="PROSITE" id="PS50893"/>
    </source>
</evidence>
<dbReference type="InterPro" id="IPR003593">
    <property type="entry name" value="AAA+_ATPase"/>
</dbReference>
<dbReference type="EMBL" id="DSVL01000238">
    <property type="protein sequence ID" value="HFH29382.1"/>
    <property type="molecule type" value="Genomic_DNA"/>
</dbReference>
<dbReference type="SMART" id="SM00382">
    <property type="entry name" value="AAA"/>
    <property type="match status" value="1"/>
</dbReference>
<comment type="similarity">
    <text evidence="1">Belongs to the ABC transporter superfamily.</text>
</comment>